<evidence type="ECO:0000313" key="2">
    <source>
        <dbReference type="EMBL" id="MED6176694.1"/>
    </source>
</evidence>
<feature type="compositionally biased region" description="Acidic residues" evidence="1">
    <location>
        <begin position="18"/>
        <end position="51"/>
    </location>
</feature>
<protein>
    <submittedName>
        <fullName evidence="2">Uncharacterized protein</fullName>
    </submittedName>
</protein>
<dbReference type="Proteomes" id="UP001341840">
    <property type="component" value="Unassembled WGS sequence"/>
</dbReference>
<gene>
    <name evidence="2" type="ORF">PIB30_090681</name>
</gene>
<feature type="region of interest" description="Disordered" evidence="1">
    <location>
        <begin position="79"/>
        <end position="123"/>
    </location>
</feature>
<dbReference type="EMBL" id="JASCZI010152801">
    <property type="protein sequence ID" value="MED6176694.1"/>
    <property type="molecule type" value="Genomic_DNA"/>
</dbReference>
<comment type="caution">
    <text evidence="2">The sequence shown here is derived from an EMBL/GenBank/DDBJ whole genome shotgun (WGS) entry which is preliminary data.</text>
</comment>
<organism evidence="2 3">
    <name type="scientific">Stylosanthes scabra</name>
    <dbReference type="NCBI Taxonomy" id="79078"/>
    <lineage>
        <taxon>Eukaryota</taxon>
        <taxon>Viridiplantae</taxon>
        <taxon>Streptophyta</taxon>
        <taxon>Embryophyta</taxon>
        <taxon>Tracheophyta</taxon>
        <taxon>Spermatophyta</taxon>
        <taxon>Magnoliopsida</taxon>
        <taxon>eudicotyledons</taxon>
        <taxon>Gunneridae</taxon>
        <taxon>Pentapetalae</taxon>
        <taxon>rosids</taxon>
        <taxon>fabids</taxon>
        <taxon>Fabales</taxon>
        <taxon>Fabaceae</taxon>
        <taxon>Papilionoideae</taxon>
        <taxon>50 kb inversion clade</taxon>
        <taxon>dalbergioids sensu lato</taxon>
        <taxon>Dalbergieae</taxon>
        <taxon>Pterocarpus clade</taxon>
        <taxon>Stylosanthes</taxon>
    </lineage>
</organism>
<feature type="non-terminal residue" evidence="2">
    <location>
        <position position="123"/>
    </location>
</feature>
<reference evidence="2 3" key="1">
    <citation type="journal article" date="2023" name="Plants (Basel)">
        <title>Bridging the Gap: Combining Genomics and Transcriptomics Approaches to Understand Stylosanthes scabra, an Orphan Legume from the Brazilian Caatinga.</title>
        <authorList>
            <person name="Ferreira-Neto J.R.C."/>
            <person name="da Silva M.D."/>
            <person name="Binneck E."/>
            <person name="de Melo N.F."/>
            <person name="da Silva R.H."/>
            <person name="de Melo A.L.T.M."/>
            <person name="Pandolfi V."/>
            <person name="Bustamante F.O."/>
            <person name="Brasileiro-Vidal A.C."/>
            <person name="Benko-Iseppon A.M."/>
        </authorList>
    </citation>
    <scope>NUCLEOTIDE SEQUENCE [LARGE SCALE GENOMIC DNA]</scope>
    <source>
        <tissue evidence="2">Leaves</tissue>
    </source>
</reference>
<evidence type="ECO:0000313" key="3">
    <source>
        <dbReference type="Proteomes" id="UP001341840"/>
    </source>
</evidence>
<feature type="region of interest" description="Disordered" evidence="1">
    <location>
        <begin position="1"/>
        <end position="67"/>
    </location>
</feature>
<name>A0ABU6VU59_9FABA</name>
<proteinExistence type="predicted"/>
<evidence type="ECO:0000256" key="1">
    <source>
        <dbReference type="SAM" id="MobiDB-lite"/>
    </source>
</evidence>
<accession>A0ABU6VU59</accession>
<keyword evidence="3" id="KW-1185">Reference proteome</keyword>
<sequence>MCDGDEEEKEIGGIEPSIENEEASKEDEEEEDPEEDPEEDEEEEEDPEEEVPTSTSLPMDVDADDNYLQYLEVLQRSPEYSSIHSGHVSIPDLPEDSSDRRSVSHGAPGYDLSGVWPSSSSGP</sequence>